<sequence length="52" mass="5998">MNYPLIALIILLALGIIGLLAWKNQKDKKKIEKEMNRSENRPTKHNENNPNA</sequence>
<evidence type="ECO:0000256" key="1">
    <source>
        <dbReference type="SAM" id="MobiDB-lite"/>
    </source>
</evidence>
<feature type="compositionally biased region" description="Basic and acidic residues" evidence="1">
    <location>
        <begin position="29"/>
        <end position="52"/>
    </location>
</feature>
<evidence type="ECO:0000313" key="3">
    <source>
        <dbReference type="EMBL" id="MBB6112551.1"/>
    </source>
</evidence>
<dbReference type="EMBL" id="JACHCA010000008">
    <property type="protein sequence ID" value="MBB6129211.1"/>
    <property type="molecule type" value="Genomic_DNA"/>
</dbReference>
<keyword evidence="2" id="KW-0812">Transmembrane</keyword>
<reference evidence="5 6" key="1">
    <citation type="submission" date="2020-08" db="EMBL/GenBank/DDBJ databases">
        <title>Genomic Encyclopedia of Type Strains, Phase IV (KMG-V): Genome sequencing to study the core and pangenomes of soil and plant-associated prokaryotes.</title>
        <authorList>
            <person name="Whitman W."/>
        </authorList>
    </citation>
    <scope>NUCLEOTIDE SEQUENCE [LARGE SCALE GENOMIC DNA]</scope>
    <source>
        <strain evidence="3 5">ANJLi2</strain>
        <strain evidence="4 6">MP601</strain>
    </source>
</reference>
<evidence type="ECO:0000256" key="2">
    <source>
        <dbReference type="SAM" id="Phobius"/>
    </source>
</evidence>
<accession>A0A1N7FRQ1</accession>
<dbReference type="AlphaFoldDB" id="A0A1N7FRQ1"/>
<keyword evidence="2" id="KW-0472">Membrane</keyword>
<proteinExistence type="predicted"/>
<feature type="region of interest" description="Disordered" evidence="1">
    <location>
        <begin position="28"/>
        <end position="52"/>
    </location>
</feature>
<gene>
    <name evidence="4" type="ORF">HDF22_003336</name>
    <name evidence="3" type="ORF">HDF23_005326</name>
</gene>
<keyword evidence="5" id="KW-1185">Reference proteome</keyword>
<dbReference type="EMBL" id="JACHCB010000019">
    <property type="protein sequence ID" value="MBB6112551.1"/>
    <property type="molecule type" value="Genomic_DNA"/>
</dbReference>
<evidence type="ECO:0000313" key="5">
    <source>
        <dbReference type="Proteomes" id="UP000541583"/>
    </source>
</evidence>
<feature type="transmembrane region" description="Helical" evidence="2">
    <location>
        <begin position="6"/>
        <end position="22"/>
    </location>
</feature>
<comment type="caution">
    <text evidence="4">The sequence shown here is derived from an EMBL/GenBank/DDBJ whole genome shotgun (WGS) entry which is preliminary data.</text>
</comment>
<name>A0A1N7FRQ1_9SPHI</name>
<keyword evidence="2" id="KW-1133">Transmembrane helix</keyword>
<dbReference type="Proteomes" id="UP000548326">
    <property type="component" value="Unassembled WGS sequence"/>
</dbReference>
<organism evidence="4 6">
    <name type="scientific">Mucilaginibacter lappiensis</name>
    <dbReference type="NCBI Taxonomy" id="354630"/>
    <lineage>
        <taxon>Bacteria</taxon>
        <taxon>Pseudomonadati</taxon>
        <taxon>Bacteroidota</taxon>
        <taxon>Sphingobacteriia</taxon>
        <taxon>Sphingobacteriales</taxon>
        <taxon>Sphingobacteriaceae</taxon>
        <taxon>Mucilaginibacter</taxon>
    </lineage>
</organism>
<dbReference type="RefSeq" id="WP_175614181.1">
    <property type="nucleotide sequence ID" value="NZ_FTMG01000019.1"/>
</dbReference>
<dbReference type="Proteomes" id="UP000541583">
    <property type="component" value="Unassembled WGS sequence"/>
</dbReference>
<evidence type="ECO:0000313" key="6">
    <source>
        <dbReference type="Proteomes" id="UP000548326"/>
    </source>
</evidence>
<evidence type="ECO:0000313" key="4">
    <source>
        <dbReference type="EMBL" id="MBB6129211.1"/>
    </source>
</evidence>
<protein>
    <submittedName>
        <fullName evidence="4">Uncharacterized protein HemX</fullName>
    </submittedName>
</protein>